<dbReference type="InterPro" id="IPR036396">
    <property type="entry name" value="Cyt_P450_sf"/>
</dbReference>
<comment type="caution">
    <text evidence="10">The sequence shown here is derived from an EMBL/GenBank/DDBJ whole genome shotgun (WGS) entry which is preliminary data.</text>
</comment>
<evidence type="ECO:0000256" key="4">
    <source>
        <dbReference type="ARBA" id="ARBA00023002"/>
    </source>
</evidence>
<dbReference type="PROSITE" id="PS00086">
    <property type="entry name" value="CYTOCHROME_P450"/>
    <property type="match status" value="1"/>
</dbReference>
<keyword evidence="2 7" id="KW-0349">Heme</keyword>
<evidence type="ECO:0000256" key="5">
    <source>
        <dbReference type="ARBA" id="ARBA00023004"/>
    </source>
</evidence>
<dbReference type="Gene3D" id="1.10.630.10">
    <property type="entry name" value="Cytochrome P450"/>
    <property type="match status" value="1"/>
</dbReference>
<dbReference type="GO" id="GO:0005506">
    <property type="term" value="F:iron ion binding"/>
    <property type="evidence" value="ECO:0007669"/>
    <property type="project" value="InterPro"/>
</dbReference>
<dbReference type="CDD" id="cd11049">
    <property type="entry name" value="CYP170A1-like"/>
    <property type="match status" value="1"/>
</dbReference>
<dbReference type="SUPFAM" id="SSF48264">
    <property type="entry name" value="Cytochrome P450"/>
    <property type="match status" value="1"/>
</dbReference>
<evidence type="ECO:0000313" key="10">
    <source>
        <dbReference type="EMBL" id="GCD92742.1"/>
    </source>
</evidence>
<evidence type="ECO:0000256" key="8">
    <source>
        <dbReference type="RuleBase" id="RU000461"/>
    </source>
</evidence>
<dbReference type="InterPro" id="IPR050196">
    <property type="entry name" value="Cytochrome_P450_Monoox"/>
</dbReference>
<dbReference type="GO" id="GO:0020037">
    <property type="term" value="F:heme binding"/>
    <property type="evidence" value="ECO:0007669"/>
    <property type="project" value="InterPro"/>
</dbReference>
<dbReference type="InterPro" id="IPR002401">
    <property type="entry name" value="Cyt_P450_E_grp-I"/>
</dbReference>
<dbReference type="PANTHER" id="PTHR24291:SF50">
    <property type="entry name" value="BIFUNCTIONAL ALBAFLAVENONE MONOOXYGENASE_TERPENE SYNTHASE"/>
    <property type="match status" value="1"/>
</dbReference>
<dbReference type="GO" id="GO:0004497">
    <property type="term" value="F:monooxygenase activity"/>
    <property type="evidence" value="ECO:0007669"/>
    <property type="project" value="UniProtKB-KW"/>
</dbReference>
<dbReference type="PANTHER" id="PTHR24291">
    <property type="entry name" value="CYTOCHROME P450 FAMILY 4"/>
    <property type="match status" value="1"/>
</dbReference>
<dbReference type="GO" id="GO:0016705">
    <property type="term" value="F:oxidoreductase activity, acting on paired donors, with incorporation or reduction of molecular oxygen"/>
    <property type="evidence" value="ECO:0007669"/>
    <property type="project" value="InterPro"/>
</dbReference>
<dbReference type="InterPro" id="IPR017972">
    <property type="entry name" value="Cyt_P450_CS"/>
</dbReference>
<comment type="cofactor">
    <cofactor evidence="7">
        <name>heme</name>
        <dbReference type="ChEBI" id="CHEBI:30413"/>
    </cofactor>
</comment>
<evidence type="ECO:0000256" key="6">
    <source>
        <dbReference type="ARBA" id="ARBA00023033"/>
    </source>
</evidence>
<feature type="binding site" description="axial binding residue" evidence="7">
    <location>
        <position position="392"/>
    </location>
    <ligand>
        <name>heme</name>
        <dbReference type="ChEBI" id="CHEBI:30413"/>
    </ligand>
    <ligandPart>
        <name>Fe</name>
        <dbReference type="ChEBI" id="CHEBI:18248"/>
    </ligandPart>
</feature>
<organism evidence="10 11">
    <name type="scientific">Embleya hyalina</name>
    <dbReference type="NCBI Taxonomy" id="516124"/>
    <lineage>
        <taxon>Bacteria</taxon>
        <taxon>Bacillati</taxon>
        <taxon>Actinomycetota</taxon>
        <taxon>Actinomycetes</taxon>
        <taxon>Kitasatosporales</taxon>
        <taxon>Streptomycetaceae</taxon>
        <taxon>Embleya</taxon>
    </lineage>
</organism>
<evidence type="ECO:0000256" key="9">
    <source>
        <dbReference type="SAM" id="MobiDB-lite"/>
    </source>
</evidence>
<reference evidence="10 11" key="1">
    <citation type="submission" date="2018-12" db="EMBL/GenBank/DDBJ databases">
        <title>Draft genome sequence of Embleya hyalina NBRC 13850T.</title>
        <authorList>
            <person name="Komaki H."/>
            <person name="Hosoyama A."/>
            <person name="Kimura A."/>
            <person name="Ichikawa N."/>
            <person name="Tamura T."/>
        </authorList>
    </citation>
    <scope>NUCLEOTIDE SEQUENCE [LARGE SCALE GENOMIC DNA]</scope>
    <source>
        <strain evidence="10 11">NBRC 13850</strain>
    </source>
</reference>
<evidence type="ECO:0000256" key="7">
    <source>
        <dbReference type="PIRSR" id="PIRSR602401-1"/>
    </source>
</evidence>
<evidence type="ECO:0000256" key="3">
    <source>
        <dbReference type="ARBA" id="ARBA00022723"/>
    </source>
</evidence>
<keyword evidence="6 8" id="KW-0503">Monooxygenase</keyword>
<dbReference type="RefSeq" id="WP_126635077.1">
    <property type="nucleotide sequence ID" value="NZ_BIFH01000013.1"/>
</dbReference>
<dbReference type="OrthoDB" id="4746309at2"/>
<name>A0A401YDU4_9ACTN</name>
<evidence type="ECO:0000256" key="1">
    <source>
        <dbReference type="ARBA" id="ARBA00010617"/>
    </source>
</evidence>
<feature type="compositionally biased region" description="Basic residues" evidence="9">
    <location>
        <begin position="461"/>
        <end position="470"/>
    </location>
</feature>
<accession>A0A401YDU4</accession>
<dbReference type="AlphaFoldDB" id="A0A401YDU4"/>
<dbReference type="PRINTS" id="PR00463">
    <property type="entry name" value="EP450I"/>
</dbReference>
<dbReference type="Proteomes" id="UP000286931">
    <property type="component" value="Unassembled WGS sequence"/>
</dbReference>
<dbReference type="Pfam" id="PF00067">
    <property type="entry name" value="p450"/>
    <property type="match status" value="1"/>
</dbReference>
<protein>
    <submittedName>
        <fullName evidence="10">Cytochrome P450</fullName>
    </submittedName>
</protein>
<gene>
    <name evidence="10" type="ORF">EHYA_00383</name>
</gene>
<comment type="similarity">
    <text evidence="1 8">Belongs to the cytochrome P450 family.</text>
</comment>
<keyword evidence="5 7" id="KW-0408">Iron</keyword>
<feature type="region of interest" description="Disordered" evidence="9">
    <location>
        <begin position="423"/>
        <end position="470"/>
    </location>
</feature>
<evidence type="ECO:0000256" key="2">
    <source>
        <dbReference type="ARBA" id="ARBA00022617"/>
    </source>
</evidence>
<proteinExistence type="inferred from homology"/>
<sequence>MTDNARFGSVPGALPLLGHAVQLGRRPLDFLASLPAHGDLVEIRLGPVSFHVLCDPDLVHQVLVDDRTYDKGGAIFDLVRTVAGNGLATCPHDDHRQQRRLLQPAFHRNRLPGYAKVMSAEVATMLDGWSANRELDVLVTVNEFAASLATRTLFAAELDDATFEELRLCMHTVMTGMMRRMLLPWSFLNRLPTPANRRFEQARARLRRYVVQLTADYRRAGVDHGDLLSILLAVRDEDGRGLTDAEIHDQVFTFYLGGSETTAPSLAWSLYLLGRNPAVRRRLHDEVDAVLSGRVAEFHDIPRLDLTRRVIMESLRLYPPGWLFTRVTTKDTELAGRRLPAGSVVLYSPHIVQHRADLFPEPERFDPDRWLDDAHRPARGVFTPFGAGARKCIGEVFALTEATLALASIAARWELDPLPGARERLTPRLTSTPRSLPMSLRERTSGANRTDPTVPRDLITRQRRQGIHHP</sequence>
<dbReference type="EMBL" id="BIFH01000013">
    <property type="protein sequence ID" value="GCD92742.1"/>
    <property type="molecule type" value="Genomic_DNA"/>
</dbReference>
<evidence type="ECO:0000313" key="11">
    <source>
        <dbReference type="Proteomes" id="UP000286931"/>
    </source>
</evidence>
<keyword evidence="3 7" id="KW-0479">Metal-binding</keyword>
<dbReference type="PRINTS" id="PR00385">
    <property type="entry name" value="P450"/>
</dbReference>
<keyword evidence="4 8" id="KW-0560">Oxidoreductase</keyword>
<dbReference type="InterPro" id="IPR001128">
    <property type="entry name" value="Cyt_P450"/>
</dbReference>
<keyword evidence="11" id="KW-1185">Reference proteome</keyword>